<feature type="transmembrane region" description="Helical" evidence="1">
    <location>
        <begin position="105"/>
        <end position="138"/>
    </location>
</feature>
<evidence type="ECO:0000256" key="1">
    <source>
        <dbReference type="SAM" id="Phobius"/>
    </source>
</evidence>
<feature type="transmembrane region" description="Helical" evidence="1">
    <location>
        <begin position="144"/>
        <end position="177"/>
    </location>
</feature>
<organism evidence="2 3">
    <name type="scientific">Alteriqipengyuania abyssalis</name>
    <dbReference type="NCBI Taxonomy" id="2860200"/>
    <lineage>
        <taxon>Bacteria</taxon>
        <taxon>Pseudomonadati</taxon>
        <taxon>Pseudomonadota</taxon>
        <taxon>Alphaproteobacteria</taxon>
        <taxon>Sphingomonadales</taxon>
        <taxon>Erythrobacteraceae</taxon>
        <taxon>Alteriqipengyuania</taxon>
    </lineage>
</organism>
<dbReference type="EMBL" id="JAHWXP010000003">
    <property type="protein sequence ID" value="MBY8337575.1"/>
    <property type="molecule type" value="Genomic_DNA"/>
</dbReference>
<keyword evidence="1" id="KW-0472">Membrane</keyword>
<feature type="transmembrane region" description="Helical" evidence="1">
    <location>
        <begin position="237"/>
        <end position="257"/>
    </location>
</feature>
<feature type="transmembrane region" description="Helical" evidence="1">
    <location>
        <begin position="198"/>
        <end position="225"/>
    </location>
</feature>
<keyword evidence="3" id="KW-1185">Reference proteome</keyword>
<evidence type="ECO:0000313" key="2">
    <source>
        <dbReference type="EMBL" id="MBY8337575.1"/>
    </source>
</evidence>
<feature type="transmembrane region" description="Helical" evidence="1">
    <location>
        <begin position="12"/>
        <end position="38"/>
    </location>
</feature>
<evidence type="ECO:0000313" key="3">
    <source>
        <dbReference type="Proteomes" id="UP000759298"/>
    </source>
</evidence>
<keyword evidence="1" id="KW-1133">Transmembrane helix</keyword>
<name>A0ABS7PES6_9SPHN</name>
<accession>A0ABS7PES6</accession>
<sequence>MKLDMNRAWTEALSLIQANIGVVATVAGVFFFLPYLAFALLMPETANFAIEPNSDDPTAAFDQVMAFYGEIWWVMLLLVVAQTVGTLALLALLRADNRPTVGQAIAVGAIGFLTSIAATILFYVGFGIAGGVVMGIAIATKITALAVILGIVLFVVLIYVAVKFSLLAPVIAIDKVYNPFTALLRSWRLTKGNSVRLFAFYALLLIALVVVSGVIGMIVMLVFGLMGEEVMLVGSGLINSAVNAVVIVLMLGVLAAVHRQLAGPSAQSVGETFE</sequence>
<proteinExistence type="predicted"/>
<dbReference type="RefSeq" id="WP_222825109.1">
    <property type="nucleotide sequence ID" value="NZ_JAHWXP010000003.1"/>
</dbReference>
<protein>
    <submittedName>
        <fullName evidence="2">Glycerophosphoryl diester phosphodiesterase membrane domain-containing protein</fullName>
    </submittedName>
</protein>
<gene>
    <name evidence="2" type="ORF">KYN89_10980</name>
</gene>
<comment type="caution">
    <text evidence="2">The sequence shown here is derived from an EMBL/GenBank/DDBJ whole genome shotgun (WGS) entry which is preliminary data.</text>
</comment>
<reference evidence="2 3" key="1">
    <citation type="submission" date="2021-07" db="EMBL/GenBank/DDBJ databases">
        <title>Alteriqipengyuania abyssalis NZ-12B nov, sp.nov isolated from deep sea sponge in pacific ocean.</title>
        <authorList>
            <person name="Tareen S."/>
            <person name="Wink J."/>
        </authorList>
    </citation>
    <scope>NUCLEOTIDE SEQUENCE [LARGE SCALE GENOMIC DNA]</scope>
    <source>
        <strain evidence="2 3">NZ-12B</strain>
    </source>
</reference>
<feature type="transmembrane region" description="Helical" evidence="1">
    <location>
        <begin position="71"/>
        <end position="93"/>
    </location>
</feature>
<keyword evidence="1" id="KW-0812">Transmembrane</keyword>
<dbReference type="Proteomes" id="UP000759298">
    <property type="component" value="Unassembled WGS sequence"/>
</dbReference>